<name>A0A7Y0ZQZ7_PSEVE</name>
<dbReference type="GeneID" id="47559690"/>
<evidence type="ECO:0000313" key="2">
    <source>
        <dbReference type="EMBL" id="NMX96361.1"/>
    </source>
</evidence>
<proteinExistence type="predicted"/>
<dbReference type="AlphaFoldDB" id="A0A7Y0ZQZ7"/>
<accession>A0A7Y0ZQZ7</accession>
<protein>
    <recommendedName>
        <fullName evidence="4">RHS repeat protein</fullName>
    </recommendedName>
</protein>
<evidence type="ECO:0000256" key="1">
    <source>
        <dbReference type="SAM" id="SignalP"/>
    </source>
</evidence>
<reference evidence="2 3" key="1">
    <citation type="journal article" date="2020" name="Front. Microbiol.">
        <title>Genetic Organization of the aprX-lipA2 Operon Affects the Proteolytic Potential of Pseudomonas Species in Milk.</title>
        <authorList>
            <person name="Maier C."/>
            <person name="Huptas C."/>
            <person name="von Neubeck M."/>
            <person name="Scherer S."/>
            <person name="Wenning M."/>
            <person name="Lucking G."/>
        </authorList>
    </citation>
    <scope>NUCLEOTIDE SEQUENCE [LARGE SCALE GENOMIC DNA]</scope>
    <source>
        <strain evidence="2 3">WS 4671</strain>
    </source>
</reference>
<dbReference type="EMBL" id="JAAQWE010000005">
    <property type="protein sequence ID" value="NMX96361.1"/>
    <property type="molecule type" value="Genomic_DNA"/>
</dbReference>
<keyword evidence="1" id="KW-0732">Signal</keyword>
<dbReference type="OrthoDB" id="9816400at2"/>
<dbReference type="Proteomes" id="UP000552560">
    <property type="component" value="Unassembled WGS sequence"/>
</dbReference>
<feature type="chain" id="PRO_5030810991" description="RHS repeat protein" evidence="1">
    <location>
        <begin position="20"/>
        <end position="63"/>
    </location>
</feature>
<comment type="caution">
    <text evidence="2">The sequence shown here is derived from an EMBL/GenBank/DDBJ whole genome shotgun (WGS) entry which is preliminary data.</text>
</comment>
<sequence length="63" mass="6878">MTFRIVVALALAGAQPAFGISPTIHSEMTDDDRTEYVYDPLGQLLTEQSAAGNLNHHYDELAT</sequence>
<organism evidence="2 3">
    <name type="scientific">Pseudomonas veronii</name>
    <dbReference type="NCBI Taxonomy" id="76761"/>
    <lineage>
        <taxon>Bacteria</taxon>
        <taxon>Pseudomonadati</taxon>
        <taxon>Pseudomonadota</taxon>
        <taxon>Gammaproteobacteria</taxon>
        <taxon>Pseudomonadales</taxon>
        <taxon>Pseudomonadaceae</taxon>
        <taxon>Pseudomonas</taxon>
    </lineage>
</organism>
<gene>
    <name evidence="2" type="ORF">HBO43_07095</name>
</gene>
<feature type="signal peptide" evidence="1">
    <location>
        <begin position="1"/>
        <end position="19"/>
    </location>
</feature>
<evidence type="ECO:0008006" key="4">
    <source>
        <dbReference type="Google" id="ProtNLM"/>
    </source>
</evidence>
<evidence type="ECO:0000313" key="3">
    <source>
        <dbReference type="Proteomes" id="UP000552560"/>
    </source>
</evidence>
<dbReference type="RefSeq" id="WP_132849963.1">
    <property type="nucleotide sequence ID" value="NZ_CBDFBJ010000001.1"/>
</dbReference>